<name>A0ABU7XR61_9FLAO</name>
<evidence type="ECO:0000313" key="2">
    <source>
        <dbReference type="EMBL" id="MEF3833198.1"/>
    </source>
</evidence>
<reference evidence="2 3" key="1">
    <citation type="submission" date="2022-09" db="EMBL/GenBank/DDBJ databases">
        <title>Genome sequencing of Flavivirga sp. MEBiC05379.</title>
        <authorList>
            <person name="Oh H.-M."/>
            <person name="Kwon K.K."/>
            <person name="Park M.J."/>
            <person name="Yang S.-H."/>
        </authorList>
    </citation>
    <scope>NUCLEOTIDE SEQUENCE [LARGE SCALE GENOMIC DNA]</scope>
    <source>
        <strain evidence="2 3">MEBiC05379</strain>
    </source>
</reference>
<feature type="transmembrane region" description="Helical" evidence="1">
    <location>
        <begin position="829"/>
        <end position="849"/>
    </location>
</feature>
<feature type="transmembrane region" description="Helical" evidence="1">
    <location>
        <begin position="804"/>
        <end position="823"/>
    </location>
</feature>
<keyword evidence="1" id="KW-0812">Transmembrane</keyword>
<keyword evidence="1" id="KW-0472">Membrane</keyword>
<sequence>MSIPFPLQASNPFQLISNDIRLYNYSSRNNDSISIIAPTDGFIIMFKLPNNNGSGFEWKLFFLPERSSLIPSYHNWVAPLVRGFHFSTPQLNSDGDAAIKIVSNVFKQYVQNNNFEIQTVLQTTAGSYLEGSNIEIIPEARRNLLDWESMLFNDPTHELILDSATLFVNNNWGNNSSFLLPVKKENILFQLKGSGINIEIGLGVFNKTLTNLDNWISKDFFWFDTNEFYQRLYDDNLVTSHPSLPFNIRNSEQLTAAYRDPFYIHQTKDFKGESTSRRLDVYEGIQKLRISIPYEPQGNPPEPVIVEIPKEIFYVIPGEETNSIVATIKLPDNVKAVYRLRYNDDGIFESSLARRITLMNYKFEDLQVAQEGDEWIPSKRTALINFSSPNSSSTSGIEGDVEISFFVHYDISRKVRITINRLLRAKERLIRNINREHETSGFSLNDLMGLHNLFLQMTRSRGLSFQQKEAIREMMGQQKASDVRSAFSSFQRVSNRNINLLGDSLKLNLFERPYFMNLLKSNPELVELLAEAFFALEGTTDGNELIGIYANNFVQDGLGHSISGPNNSIRWTTLSAIWRRGRQWHKSISYIYKAFLEVYIIKSLTSIGTSSNPSSILTTIGEIENNLSTLFDSLGIEFTRTSAAIVSRPSFGGSTTEIFREFNYTLIYKNAPINSATADTVLDGINANRFSTPPRLSALGAALNTIDIVAKAIQLYSNPDRGMRNHFEFAATLGKFAAELTEVYRGTRFVIPLEGRWRISAFGGRAISFVRFLGVFGATLTLWRAIDGLTEAQRTTNTADDFLAGLNIFGASSVIVGELMLAFSTGPAGWVVLGIGTGIMFVAGFFSLIREAEQTISHSSHPQPLTVEDIYNGTALYYNYFGLRIFSFMSRNVRENVIPNRYKYQIETPETISRQYSSLASAFFQFEINIGRTTDIRGNDIIEAQIEADFLEPKSIIYFGLYSELNDTSGYENRLLDSIIFRLDQASGPNFTQSSRSAINSSSSTSGTVNTIVILKDLSIIRNISRIEVVISLHGIESRFTSNNFKDEFSNNFNHVVRRLLEI</sequence>
<dbReference type="EMBL" id="JAODOP010000004">
    <property type="protein sequence ID" value="MEF3833198.1"/>
    <property type="molecule type" value="Genomic_DNA"/>
</dbReference>
<evidence type="ECO:0000256" key="1">
    <source>
        <dbReference type="SAM" id="Phobius"/>
    </source>
</evidence>
<gene>
    <name evidence="2" type="ORF">N1F79_08645</name>
</gene>
<proteinExistence type="predicted"/>
<dbReference type="RefSeq" id="WP_303305548.1">
    <property type="nucleotide sequence ID" value="NZ_JAODOP010000004.1"/>
</dbReference>
<protein>
    <submittedName>
        <fullName evidence="2">Uncharacterized protein</fullName>
    </submittedName>
</protein>
<evidence type="ECO:0000313" key="3">
    <source>
        <dbReference type="Proteomes" id="UP001337305"/>
    </source>
</evidence>
<feature type="transmembrane region" description="Helical" evidence="1">
    <location>
        <begin position="762"/>
        <end position="783"/>
    </location>
</feature>
<organism evidence="2 3">
    <name type="scientific">Flavivirga spongiicola</name>
    <dbReference type="NCBI Taxonomy" id="421621"/>
    <lineage>
        <taxon>Bacteria</taxon>
        <taxon>Pseudomonadati</taxon>
        <taxon>Bacteroidota</taxon>
        <taxon>Flavobacteriia</taxon>
        <taxon>Flavobacteriales</taxon>
        <taxon>Flavobacteriaceae</taxon>
        <taxon>Flavivirga</taxon>
    </lineage>
</organism>
<keyword evidence="3" id="KW-1185">Reference proteome</keyword>
<dbReference type="Proteomes" id="UP001337305">
    <property type="component" value="Unassembled WGS sequence"/>
</dbReference>
<accession>A0ABU7XR61</accession>
<keyword evidence="1" id="KW-1133">Transmembrane helix</keyword>
<comment type="caution">
    <text evidence="2">The sequence shown here is derived from an EMBL/GenBank/DDBJ whole genome shotgun (WGS) entry which is preliminary data.</text>
</comment>